<organism evidence="1 2">
    <name type="scientific">Cuscuta epithymum</name>
    <dbReference type="NCBI Taxonomy" id="186058"/>
    <lineage>
        <taxon>Eukaryota</taxon>
        <taxon>Viridiplantae</taxon>
        <taxon>Streptophyta</taxon>
        <taxon>Embryophyta</taxon>
        <taxon>Tracheophyta</taxon>
        <taxon>Spermatophyta</taxon>
        <taxon>Magnoliopsida</taxon>
        <taxon>eudicotyledons</taxon>
        <taxon>Gunneridae</taxon>
        <taxon>Pentapetalae</taxon>
        <taxon>asterids</taxon>
        <taxon>lamiids</taxon>
        <taxon>Solanales</taxon>
        <taxon>Convolvulaceae</taxon>
        <taxon>Cuscuteae</taxon>
        <taxon>Cuscuta</taxon>
        <taxon>Cuscuta subgen. Cuscuta</taxon>
    </lineage>
</organism>
<keyword evidence="2" id="KW-1185">Reference proteome</keyword>
<accession>A0AAV0C4Z6</accession>
<dbReference type="AlphaFoldDB" id="A0AAV0C4Z6"/>
<proteinExistence type="predicted"/>
<protein>
    <submittedName>
        <fullName evidence="1">Uncharacterized protein</fullName>
    </submittedName>
</protein>
<dbReference type="EMBL" id="CAMAPF010000011">
    <property type="protein sequence ID" value="CAH9064139.1"/>
    <property type="molecule type" value="Genomic_DNA"/>
</dbReference>
<comment type="caution">
    <text evidence="1">The sequence shown here is derived from an EMBL/GenBank/DDBJ whole genome shotgun (WGS) entry which is preliminary data.</text>
</comment>
<name>A0AAV0C4Z6_9ASTE</name>
<gene>
    <name evidence="1" type="ORF">CEPIT_LOCUS2058</name>
</gene>
<reference evidence="1" key="1">
    <citation type="submission" date="2022-07" db="EMBL/GenBank/DDBJ databases">
        <authorList>
            <person name="Macas J."/>
            <person name="Novak P."/>
            <person name="Neumann P."/>
        </authorList>
    </citation>
    <scope>NUCLEOTIDE SEQUENCE</scope>
</reference>
<evidence type="ECO:0000313" key="1">
    <source>
        <dbReference type="EMBL" id="CAH9064139.1"/>
    </source>
</evidence>
<evidence type="ECO:0000313" key="2">
    <source>
        <dbReference type="Proteomes" id="UP001152523"/>
    </source>
</evidence>
<sequence>MVEPHMVRILGRSAFHDTALTSSGDLCYLGGEWRREVAFAGFEVPIQMDVSAEKMIYGVTGVNPQRRDELIKQQSVHAIFDAIFTMGHPEAVSLCFSIWVRLRTSDPPLPHRRWKPLRHWGNDDDIYRDMMKRKCKQIKKVLRTDE</sequence>
<dbReference type="Proteomes" id="UP001152523">
    <property type="component" value="Unassembled WGS sequence"/>
</dbReference>